<dbReference type="EMBL" id="WISR01000244">
    <property type="protein sequence ID" value="MQW36842.1"/>
    <property type="molecule type" value="Genomic_DNA"/>
</dbReference>
<sequence length="48" mass="5209">MSAITRSIYPSIVVTGHDDVPMAVEAMKVGAVDFIEKPFEDTLIIEAT</sequence>
<protein>
    <submittedName>
        <fullName evidence="3">Response regulator</fullName>
    </submittedName>
</protein>
<dbReference type="AlphaFoldDB" id="A0AAW9TXG3"/>
<comment type="caution">
    <text evidence="3">The sequence shown here is derived from an EMBL/GenBank/DDBJ whole genome shotgun (WGS) entry which is preliminary data.</text>
</comment>
<feature type="domain" description="Response regulatory" evidence="2">
    <location>
        <begin position="1"/>
        <end position="48"/>
    </location>
</feature>
<dbReference type="GO" id="GO:0000160">
    <property type="term" value="P:phosphorelay signal transduction system"/>
    <property type="evidence" value="ECO:0007669"/>
    <property type="project" value="InterPro"/>
</dbReference>
<dbReference type="SUPFAM" id="SSF52172">
    <property type="entry name" value="CheY-like"/>
    <property type="match status" value="1"/>
</dbReference>
<dbReference type="Proteomes" id="UP000429484">
    <property type="component" value="Unassembled WGS sequence"/>
</dbReference>
<dbReference type="InterPro" id="IPR001789">
    <property type="entry name" value="Sig_transdc_resp-reg_receiver"/>
</dbReference>
<dbReference type="Pfam" id="PF00072">
    <property type="entry name" value="Response_reg"/>
    <property type="match status" value="1"/>
</dbReference>
<name>A0AAW9TXG3_RHIML</name>
<organism evidence="3 4">
    <name type="scientific">Rhizobium meliloti</name>
    <name type="common">Ensifer meliloti</name>
    <name type="synonym">Sinorhizobium meliloti</name>
    <dbReference type="NCBI Taxonomy" id="382"/>
    <lineage>
        <taxon>Bacteria</taxon>
        <taxon>Pseudomonadati</taxon>
        <taxon>Pseudomonadota</taxon>
        <taxon>Alphaproteobacteria</taxon>
        <taxon>Hyphomicrobiales</taxon>
        <taxon>Rhizobiaceae</taxon>
        <taxon>Sinorhizobium/Ensifer group</taxon>
        <taxon>Sinorhizobium</taxon>
    </lineage>
</organism>
<dbReference type="PROSITE" id="PS50110">
    <property type="entry name" value="RESPONSE_REGULATORY"/>
    <property type="match status" value="1"/>
</dbReference>
<dbReference type="InterPro" id="IPR011006">
    <property type="entry name" value="CheY-like_superfamily"/>
</dbReference>
<comment type="caution">
    <text evidence="1">Lacks conserved residue(s) required for the propagation of feature annotation.</text>
</comment>
<reference evidence="3 4" key="1">
    <citation type="journal article" date="2013" name="Genome Biol.">
        <title>Comparative genomics of the core and accessory genomes of 48 Sinorhizobium strains comprising five genospecies.</title>
        <authorList>
            <person name="Sugawara M."/>
            <person name="Epstein B."/>
            <person name="Badgley B.D."/>
            <person name="Unno T."/>
            <person name="Xu L."/>
            <person name="Reese J."/>
            <person name="Gyaneshwar P."/>
            <person name="Denny R."/>
            <person name="Mudge J."/>
            <person name="Bharti A.K."/>
            <person name="Farmer A.D."/>
            <person name="May G.D."/>
            <person name="Woodward J.E."/>
            <person name="Medigue C."/>
            <person name="Vallenet D."/>
            <person name="Lajus A."/>
            <person name="Rouy Z."/>
            <person name="Martinez-Vaz B."/>
            <person name="Tiffin P."/>
            <person name="Young N.D."/>
            <person name="Sadowsky M.J."/>
        </authorList>
    </citation>
    <scope>NUCLEOTIDE SEQUENCE [LARGE SCALE GENOMIC DNA]</scope>
    <source>
        <strain evidence="3 4">N6B1</strain>
    </source>
</reference>
<accession>A0AAW9TXG3</accession>
<gene>
    <name evidence="3" type="ORF">GHK53_29795</name>
</gene>
<dbReference type="Gene3D" id="3.40.50.2300">
    <property type="match status" value="1"/>
</dbReference>
<evidence type="ECO:0000256" key="1">
    <source>
        <dbReference type="PROSITE-ProRule" id="PRU00169"/>
    </source>
</evidence>
<evidence type="ECO:0000313" key="4">
    <source>
        <dbReference type="Proteomes" id="UP000429484"/>
    </source>
</evidence>
<evidence type="ECO:0000313" key="3">
    <source>
        <dbReference type="EMBL" id="MQW36842.1"/>
    </source>
</evidence>
<evidence type="ECO:0000259" key="2">
    <source>
        <dbReference type="PROSITE" id="PS50110"/>
    </source>
</evidence>
<proteinExistence type="predicted"/>